<organism evidence="2 3">
    <name type="scientific">Streptomyces evansiae</name>
    <dbReference type="NCBI Taxonomy" id="3075535"/>
    <lineage>
        <taxon>Bacteria</taxon>
        <taxon>Bacillati</taxon>
        <taxon>Actinomycetota</taxon>
        <taxon>Actinomycetes</taxon>
        <taxon>Kitasatosporales</taxon>
        <taxon>Streptomycetaceae</taxon>
        <taxon>Streptomyces</taxon>
    </lineage>
</organism>
<feature type="compositionally biased region" description="Low complexity" evidence="1">
    <location>
        <begin position="71"/>
        <end position="90"/>
    </location>
</feature>
<protein>
    <submittedName>
        <fullName evidence="2">DUF4244 domain-containing protein</fullName>
    </submittedName>
</protein>
<accession>A0ABD5E8R1</accession>
<feature type="compositionally biased region" description="Basic residues" evidence="1">
    <location>
        <begin position="41"/>
        <end position="55"/>
    </location>
</feature>
<evidence type="ECO:0000313" key="3">
    <source>
        <dbReference type="Proteomes" id="UP001183607"/>
    </source>
</evidence>
<name>A0ABD5E8R1_9ACTN</name>
<dbReference type="EMBL" id="JAVRER010000033">
    <property type="protein sequence ID" value="MDT0417799.1"/>
    <property type="molecule type" value="Genomic_DNA"/>
</dbReference>
<dbReference type="Pfam" id="PF14029">
    <property type="entry name" value="DUF4244"/>
    <property type="match status" value="1"/>
</dbReference>
<dbReference type="Proteomes" id="UP001183607">
    <property type="component" value="Unassembled WGS sequence"/>
</dbReference>
<dbReference type="InterPro" id="IPR025338">
    <property type="entry name" value="DUF4244"/>
</dbReference>
<reference evidence="3" key="1">
    <citation type="submission" date="2023-07" db="EMBL/GenBank/DDBJ databases">
        <title>30 novel species of actinomycetes from the DSMZ collection.</title>
        <authorList>
            <person name="Nouioui I."/>
        </authorList>
    </citation>
    <scope>NUCLEOTIDE SEQUENCE [LARGE SCALE GENOMIC DNA]</scope>
    <source>
        <strain evidence="3">DSM 41982</strain>
    </source>
</reference>
<evidence type="ECO:0000313" key="2">
    <source>
        <dbReference type="EMBL" id="MDT0417799.1"/>
    </source>
</evidence>
<proteinExistence type="predicted"/>
<dbReference type="RefSeq" id="WP_095682455.1">
    <property type="nucleotide sequence ID" value="NZ_JAVRER010000033.1"/>
</dbReference>
<sequence>MEPVGSVEVNVSAAVGDPAEAGASATPSDPPGAARVVAGAGRRKTKAGGRKRRTGSGRGAAGSALAPGTRASKPAGPGSADGGAAEAVGAEEAKTGSLPVDAERGAGAARAGAALVRARRRAEVLDRQRSAVERGADFSRYHRRDAARRELMRRRIRWTLRQATKEVRERGDLGMATAEYAVALLAAVGLATVLYKVVTGGAVQSALQAAVMKALHG</sequence>
<gene>
    <name evidence="2" type="ORF">RM574_20150</name>
</gene>
<evidence type="ECO:0000256" key="1">
    <source>
        <dbReference type="SAM" id="MobiDB-lite"/>
    </source>
</evidence>
<dbReference type="AlphaFoldDB" id="A0ABD5E8R1"/>
<comment type="caution">
    <text evidence="2">The sequence shown here is derived from an EMBL/GenBank/DDBJ whole genome shotgun (WGS) entry which is preliminary data.</text>
</comment>
<feature type="region of interest" description="Disordered" evidence="1">
    <location>
        <begin position="1"/>
        <end position="104"/>
    </location>
</feature>